<sequence>DALMISINGKIPNIYEKMYRTDLTNQFSTLELFHVKREDSTTYICQTFETQTILCQYNLVVLIKPEAPSLTIDEENIQEYQTVKLTCSSLNGNPPPRYTWYRNGTLVTSLNQQVSTTDITSIYTFNVSRFDNQVKYECQISNQALAVPLRVEQYLHVKYRPYTEIVAQPSMLLNEKIIGIESHEQKLA</sequence>
<dbReference type="EMBL" id="CAJOBH010245195">
    <property type="protein sequence ID" value="CAF5122682.1"/>
    <property type="molecule type" value="Genomic_DNA"/>
</dbReference>
<dbReference type="SUPFAM" id="SSF48726">
    <property type="entry name" value="Immunoglobulin"/>
    <property type="match status" value="2"/>
</dbReference>
<dbReference type="Gene3D" id="2.60.40.10">
    <property type="entry name" value="Immunoglobulins"/>
    <property type="match status" value="1"/>
</dbReference>
<dbReference type="PANTHER" id="PTHR45889">
    <property type="entry name" value="IG-LIKE DOMAIN-CONTAINING PROTEIN"/>
    <property type="match status" value="1"/>
</dbReference>
<dbReference type="InterPro" id="IPR036179">
    <property type="entry name" value="Ig-like_dom_sf"/>
</dbReference>
<accession>A0A8S3FFU0</accession>
<evidence type="ECO:0000259" key="1">
    <source>
        <dbReference type="PROSITE" id="PS50835"/>
    </source>
</evidence>
<evidence type="ECO:0000313" key="3">
    <source>
        <dbReference type="EMBL" id="CAF5201944.1"/>
    </source>
</evidence>
<reference evidence="2" key="1">
    <citation type="submission" date="2021-02" db="EMBL/GenBank/DDBJ databases">
        <authorList>
            <person name="Nowell W R."/>
        </authorList>
    </citation>
    <scope>NUCLEOTIDE SEQUENCE</scope>
</reference>
<dbReference type="InterPro" id="IPR007110">
    <property type="entry name" value="Ig-like_dom"/>
</dbReference>
<protein>
    <recommendedName>
        <fullName evidence="1">Ig-like domain-containing protein</fullName>
    </recommendedName>
</protein>
<proteinExistence type="predicted"/>
<dbReference type="Proteomes" id="UP000681967">
    <property type="component" value="Unassembled WGS sequence"/>
</dbReference>
<comment type="caution">
    <text evidence="2">The sequence shown here is derived from an EMBL/GenBank/DDBJ whole genome shotgun (WGS) entry which is preliminary data.</text>
</comment>
<gene>
    <name evidence="2" type="ORF">BYL167_LOCUS67296</name>
    <name evidence="3" type="ORF">GIL414_LOCUS76898</name>
</gene>
<dbReference type="PROSITE" id="PS50835">
    <property type="entry name" value="IG_LIKE"/>
    <property type="match status" value="1"/>
</dbReference>
<name>A0A8S3FFU0_9BILA</name>
<dbReference type="InterPro" id="IPR013783">
    <property type="entry name" value="Ig-like_fold"/>
</dbReference>
<evidence type="ECO:0000313" key="4">
    <source>
        <dbReference type="Proteomes" id="UP000681967"/>
    </source>
</evidence>
<dbReference type="Proteomes" id="UP000681720">
    <property type="component" value="Unassembled WGS sequence"/>
</dbReference>
<dbReference type="Pfam" id="PF13927">
    <property type="entry name" value="Ig_3"/>
    <property type="match status" value="1"/>
</dbReference>
<dbReference type="EMBL" id="CAJOBJ010346371">
    <property type="protein sequence ID" value="CAF5201944.1"/>
    <property type="molecule type" value="Genomic_DNA"/>
</dbReference>
<organism evidence="2 4">
    <name type="scientific">Rotaria magnacalcarata</name>
    <dbReference type="NCBI Taxonomy" id="392030"/>
    <lineage>
        <taxon>Eukaryota</taxon>
        <taxon>Metazoa</taxon>
        <taxon>Spiralia</taxon>
        <taxon>Gnathifera</taxon>
        <taxon>Rotifera</taxon>
        <taxon>Eurotatoria</taxon>
        <taxon>Bdelloidea</taxon>
        <taxon>Philodinida</taxon>
        <taxon>Philodinidae</taxon>
        <taxon>Rotaria</taxon>
    </lineage>
</organism>
<evidence type="ECO:0000313" key="2">
    <source>
        <dbReference type="EMBL" id="CAF5122682.1"/>
    </source>
</evidence>
<feature type="non-terminal residue" evidence="2">
    <location>
        <position position="1"/>
    </location>
</feature>
<dbReference type="PANTHER" id="PTHR45889:SF8">
    <property type="entry name" value="IG-LIKE DOMAIN-CONTAINING PROTEIN"/>
    <property type="match status" value="1"/>
</dbReference>
<feature type="domain" description="Ig-like" evidence="1">
    <location>
        <begin position="65"/>
        <end position="152"/>
    </location>
</feature>
<feature type="non-terminal residue" evidence="2">
    <location>
        <position position="188"/>
    </location>
</feature>
<dbReference type="AlphaFoldDB" id="A0A8S3FFU0"/>